<keyword evidence="10 16" id="KW-0106">Calcium</keyword>
<feature type="chain" id="PRO_5019619726" description="Phospholipase A1" evidence="17">
    <location>
        <begin position="36"/>
        <end position="356"/>
    </location>
</feature>
<evidence type="ECO:0000256" key="2">
    <source>
        <dbReference type="ARBA" id="ARBA00001604"/>
    </source>
</evidence>
<dbReference type="Pfam" id="PF02253">
    <property type="entry name" value="PLA1"/>
    <property type="match status" value="1"/>
</dbReference>
<dbReference type="GO" id="GO:0016042">
    <property type="term" value="P:lipid catabolic process"/>
    <property type="evidence" value="ECO:0007669"/>
    <property type="project" value="UniProtKB-KW"/>
</dbReference>
<dbReference type="RefSeq" id="WP_128195732.1">
    <property type="nucleotide sequence ID" value="NZ_SACT01000001.1"/>
</dbReference>
<comment type="similarity">
    <text evidence="3 17">Belongs to the phospholipase A1 family.</text>
</comment>
<dbReference type="EC" id="3.1.1.4" evidence="17"/>
<reference evidence="19 20" key="1">
    <citation type="submission" date="2019-01" db="EMBL/GenBank/DDBJ databases">
        <authorList>
            <person name="Chen W.-M."/>
        </authorList>
    </citation>
    <scope>NUCLEOTIDE SEQUENCE [LARGE SCALE GENOMIC DNA]</scope>
    <source>
        <strain evidence="19 20">ICH-3</strain>
    </source>
</reference>
<evidence type="ECO:0000256" key="8">
    <source>
        <dbReference type="ARBA" id="ARBA00022729"/>
    </source>
</evidence>
<feature type="region of interest" description="Disordered" evidence="18">
    <location>
        <begin position="121"/>
        <end position="141"/>
    </location>
</feature>
<dbReference type="PANTHER" id="PTHR40457:SF1">
    <property type="entry name" value="PHOSPHOLIPASE A1"/>
    <property type="match status" value="1"/>
</dbReference>
<protein>
    <recommendedName>
        <fullName evidence="17">Phospholipase A1</fullName>
        <ecNumber evidence="17">3.1.1.32</ecNumber>
        <ecNumber evidence="17">3.1.1.4</ecNumber>
    </recommendedName>
    <alternativeName>
        <fullName evidence="17">Phosphatidylcholine 1-acylhydrolase</fullName>
    </alternativeName>
</protein>
<keyword evidence="9 17" id="KW-0378">Hydrolase</keyword>
<accession>A0A3S2TPJ7</accession>
<evidence type="ECO:0000256" key="9">
    <source>
        <dbReference type="ARBA" id="ARBA00022801"/>
    </source>
</evidence>
<evidence type="ECO:0000256" key="4">
    <source>
        <dbReference type="ARBA" id="ARBA00011702"/>
    </source>
</evidence>
<dbReference type="CDD" id="cd00541">
    <property type="entry name" value="OMPLA"/>
    <property type="match status" value="1"/>
</dbReference>
<evidence type="ECO:0000256" key="15">
    <source>
        <dbReference type="PIRSR" id="PIRSR603187-1"/>
    </source>
</evidence>
<evidence type="ECO:0000256" key="16">
    <source>
        <dbReference type="PIRSR" id="PIRSR603187-2"/>
    </source>
</evidence>
<evidence type="ECO:0000313" key="20">
    <source>
        <dbReference type="Proteomes" id="UP000288178"/>
    </source>
</evidence>
<dbReference type="Gene3D" id="2.40.230.10">
    <property type="entry name" value="Phospholipase A1"/>
    <property type="match status" value="1"/>
</dbReference>
<dbReference type="GO" id="GO:0009279">
    <property type="term" value="C:cell outer membrane"/>
    <property type="evidence" value="ECO:0007669"/>
    <property type="project" value="UniProtKB-SubCell"/>
</dbReference>
<keyword evidence="13" id="KW-0472">Membrane</keyword>
<feature type="binding site" description="in dimeric form" evidence="16">
    <location>
        <position position="231"/>
    </location>
    <ligand>
        <name>Ca(2+)</name>
        <dbReference type="ChEBI" id="CHEBI:29108"/>
        <label>1</label>
    </ligand>
</feature>
<evidence type="ECO:0000256" key="11">
    <source>
        <dbReference type="ARBA" id="ARBA00022963"/>
    </source>
</evidence>
<comment type="function">
    <text evidence="17">Hydrolysis of phosphatidylcholine with phospholipase A2 (EC 3.1.1.4) and phospholipase A1 (EC 3.1.1.32) activities.</text>
</comment>
<comment type="cofactor">
    <cofactor evidence="17">
        <name>Ca(2+)</name>
        <dbReference type="ChEBI" id="CHEBI:29108"/>
    </cofactor>
    <text evidence="17">Binds 1 Ca(2+) ion per monomer. In the dimeric form the Ca(2+) is bound by different amino acids with binding of each Ca(2+) shared with ligands coming from each monomer. The Ca(2+) ion may have a role in catalysis.</text>
</comment>
<feature type="binding site" description="in dimeric form" evidence="16">
    <location>
        <position position="236"/>
    </location>
    <ligand>
        <name>Ca(2+)</name>
        <dbReference type="ChEBI" id="CHEBI:29108"/>
        <label>1</label>
    </ligand>
</feature>
<dbReference type="OrthoDB" id="188433at2"/>
<evidence type="ECO:0000256" key="17">
    <source>
        <dbReference type="RuleBase" id="RU366027"/>
    </source>
</evidence>
<feature type="binding site" description="in dimeric form" evidence="16">
    <location>
        <position position="271"/>
    </location>
    <ligand>
        <name>Ca(2+)</name>
        <dbReference type="ChEBI" id="CHEBI:29108"/>
        <label>1</label>
    </ligand>
</feature>
<feature type="signal peptide" evidence="17">
    <location>
        <begin position="1"/>
        <end position="35"/>
    </location>
</feature>
<dbReference type="InterPro" id="IPR003187">
    <property type="entry name" value="PLipase_A1"/>
</dbReference>
<evidence type="ECO:0000256" key="14">
    <source>
        <dbReference type="ARBA" id="ARBA00023237"/>
    </source>
</evidence>
<dbReference type="Proteomes" id="UP000288178">
    <property type="component" value="Unassembled WGS sequence"/>
</dbReference>
<dbReference type="InterPro" id="IPR036541">
    <property type="entry name" value="PLipase_A1_sf"/>
</dbReference>
<dbReference type="EC" id="3.1.1.32" evidence="17"/>
<evidence type="ECO:0000256" key="3">
    <source>
        <dbReference type="ARBA" id="ARBA00010525"/>
    </source>
</evidence>
<evidence type="ECO:0000256" key="6">
    <source>
        <dbReference type="ARBA" id="ARBA00022692"/>
    </source>
</evidence>
<keyword evidence="11 17" id="KW-0442">Lipid degradation</keyword>
<dbReference type="SUPFAM" id="SSF56931">
    <property type="entry name" value="Outer membrane phospholipase A (OMPLA)"/>
    <property type="match status" value="1"/>
</dbReference>
<dbReference type="EMBL" id="SACT01000001">
    <property type="protein sequence ID" value="RVT53998.1"/>
    <property type="molecule type" value="Genomic_DNA"/>
</dbReference>
<evidence type="ECO:0000256" key="12">
    <source>
        <dbReference type="ARBA" id="ARBA00023098"/>
    </source>
</evidence>
<keyword evidence="6" id="KW-0812">Transmembrane</keyword>
<gene>
    <name evidence="19" type="ORF">ENE75_03735</name>
</gene>
<dbReference type="GO" id="GO:0005509">
    <property type="term" value="F:calcium ion binding"/>
    <property type="evidence" value="ECO:0007669"/>
    <property type="project" value="TreeGrafter"/>
</dbReference>
<keyword evidence="20" id="KW-1185">Reference proteome</keyword>
<evidence type="ECO:0000256" key="13">
    <source>
        <dbReference type="ARBA" id="ARBA00023136"/>
    </source>
</evidence>
<keyword evidence="8 17" id="KW-0732">Signal</keyword>
<feature type="active site" description="Proton acceptor" evidence="15">
    <location>
        <position position="226"/>
    </location>
</feature>
<dbReference type="AlphaFoldDB" id="A0A3S2TPJ7"/>
<evidence type="ECO:0000256" key="5">
    <source>
        <dbReference type="ARBA" id="ARBA00022452"/>
    </source>
</evidence>
<feature type="region of interest" description="Disordered" evidence="18">
    <location>
        <begin position="77"/>
        <end position="96"/>
    </location>
</feature>
<proteinExistence type="inferred from homology"/>
<feature type="active site" description="Nucleophile" evidence="15">
    <location>
        <position position="228"/>
    </location>
</feature>
<keyword evidence="14 17" id="KW-0998">Cell outer membrane</keyword>
<evidence type="ECO:0000256" key="18">
    <source>
        <dbReference type="SAM" id="MobiDB-lite"/>
    </source>
</evidence>
<name>A0A3S2TPJ7_9BURK</name>
<evidence type="ECO:0000256" key="1">
    <source>
        <dbReference type="ARBA" id="ARBA00000111"/>
    </source>
</evidence>
<comment type="subcellular location">
    <subcellularLocation>
        <location evidence="17">Cell outer membrane</location>
        <topology evidence="17">Multi-pass membrane protein</topology>
    </subcellularLocation>
    <text evidence="17">One of the very few enzymes located there.</text>
</comment>
<comment type="catalytic activity">
    <reaction evidence="2 17">
        <text>a 1,2-diacyl-sn-glycero-3-phosphocholine + H2O = a 1-acyl-sn-glycero-3-phosphocholine + a fatty acid + H(+)</text>
        <dbReference type="Rhea" id="RHEA:15801"/>
        <dbReference type="ChEBI" id="CHEBI:15377"/>
        <dbReference type="ChEBI" id="CHEBI:15378"/>
        <dbReference type="ChEBI" id="CHEBI:28868"/>
        <dbReference type="ChEBI" id="CHEBI:57643"/>
        <dbReference type="ChEBI" id="CHEBI:58168"/>
        <dbReference type="EC" id="3.1.1.4"/>
    </reaction>
</comment>
<dbReference type="PANTHER" id="PTHR40457">
    <property type="entry name" value="PHOSPHOLIPASE A1"/>
    <property type="match status" value="1"/>
</dbReference>
<dbReference type="PRINTS" id="PR01486">
    <property type="entry name" value="PHPHLIPASEA1"/>
</dbReference>
<keyword evidence="5" id="KW-1134">Transmembrane beta strand</keyword>
<feature type="binding site" description="in dimeric form" evidence="16">
    <location>
        <position position="190"/>
    </location>
    <ligand>
        <name>Ca(2+)</name>
        <dbReference type="ChEBI" id="CHEBI:29108"/>
        <label>1</label>
    </ligand>
</feature>
<comment type="subunit">
    <text evidence="4 17">Homodimer; dimerization is reversible, and the dimeric form is the active one.</text>
</comment>
<organism evidence="19 20">
    <name type="scientific">Rubrivivax albus</name>
    <dbReference type="NCBI Taxonomy" id="2499835"/>
    <lineage>
        <taxon>Bacteria</taxon>
        <taxon>Pseudomonadati</taxon>
        <taxon>Pseudomonadota</taxon>
        <taxon>Betaproteobacteria</taxon>
        <taxon>Burkholderiales</taxon>
        <taxon>Sphaerotilaceae</taxon>
        <taxon>Rubrivivax</taxon>
    </lineage>
</organism>
<sequence length="356" mass="39811">MATERPAGPTTARGRGARLRRLLALSCLAPATALALDTDAILRCKTITDPTLRVACYDAAVESRLPAAQTTPEARALLLDSPEPDPRQRSLIGDRWGLGAPPEDSRFDLRAHRPSYMLLGRVSDAPNREPGTPSKPPLDAPLNIQDTEAKFQLSFKFKLADFGRELDMPLSIWGAYTQQSHWQVFNAGISRPFRETNYEPELMVALHPDLDLWGWRWRLAALGINHQSNGRAEPLSRSWNRIVAQLGVERGDVAVILRPWLRVREARAEDDNPDIVDYLGHGDLTVVWAPGRHQFSLSSRLNLATGRGAAQVHWTFPLTRRVRGIVQWFGGYGESLVDYNRRQHTLGFGISLADHL</sequence>
<comment type="caution">
    <text evidence="19">The sequence shown here is derived from an EMBL/GenBank/DDBJ whole genome shotgun (WGS) entry which is preliminary data.</text>
</comment>
<dbReference type="GO" id="GO:0008970">
    <property type="term" value="F:phospholipase A1 activity"/>
    <property type="evidence" value="ECO:0007669"/>
    <property type="project" value="UniProtKB-EC"/>
</dbReference>
<keyword evidence="12 17" id="KW-0443">Lipid metabolism</keyword>
<keyword evidence="7 16" id="KW-0479">Metal-binding</keyword>
<evidence type="ECO:0000313" key="19">
    <source>
        <dbReference type="EMBL" id="RVT53998.1"/>
    </source>
</evidence>
<evidence type="ECO:0000256" key="10">
    <source>
        <dbReference type="ARBA" id="ARBA00022837"/>
    </source>
</evidence>
<dbReference type="GO" id="GO:0004623">
    <property type="term" value="F:phospholipase A2 activity"/>
    <property type="evidence" value="ECO:0007669"/>
    <property type="project" value="UniProtKB-EC"/>
</dbReference>
<evidence type="ECO:0000256" key="7">
    <source>
        <dbReference type="ARBA" id="ARBA00022723"/>
    </source>
</evidence>
<comment type="catalytic activity">
    <reaction evidence="1 17">
        <text>a 1,2-diacyl-sn-glycero-3-phosphocholine + H2O = a 2-acyl-sn-glycero-3-phosphocholine + a fatty acid + H(+)</text>
        <dbReference type="Rhea" id="RHEA:18689"/>
        <dbReference type="ChEBI" id="CHEBI:15377"/>
        <dbReference type="ChEBI" id="CHEBI:15378"/>
        <dbReference type="ChEBI" id="CHEBI:28868"/>
        <dbReference type="ChEBI" id="CHEBI:57643"/>
        <dbReference type="ChEBI" id="CHEBI:57875"/>
        <dbReference type="EC" id="3.1.1.32"/>
    </reaction>
</comment>